<keyword evidence="3" id="KW-1185">Reference proteome</keyword>
<reference evidence="2 3" key="2">
    <citation type="submission" date="2018-12" db="EMBL/GenBank/DDBJ databases">
        <title>Simiduia agarivorans gen. nov., sp. nov., a marine, agarolytic bacterium isolated from shallow coastal water from Keelung, Taiwan.</title>
        <authorList>
            <person name="Shieh W.Y."/>
        </authorList>
    </citation>
    <scope>NUCLEOTIDE SEQUENCE [LARGE SCALE GENOMIC DNA]</scope>
    <source>
        <strain evidence="2 3">GTF-13</strain>
    </source>
</reference>
<dbReference type="SUPFAM" id="SSF51735">
    <property type="entry name" value="NAD(P)-binding Rossmann-fold domains"/>
    <property type="match status" value="1"/>
</dbReference>
<accession>A0A3P3VL47</accession>
<dbReference type="Pfam" id="PF01370">
    <property type="entry name" value="Epimerase"/>
    <property type="match status" value="1"/>
</dbReference>
<reference evidence="2 3" key="1">
    <citation type="submission" date="2018-08" db="EMBL/GenBank/DDBJ databases">
        <authorList>
            <person name="Khan S.A."/>
        </authorList>
    </citation>
    <scope>NUCLEOTIDE SEQUENCE [LARGE SCALE GENOMIC DNA]</scope>
    <source>
        <strain evidence="2 3">GTF-13</strain>
    </source>
</reference>
<dbReference type="Gene3D" id="3.40.50.720">
    <property type="entry name" value="NAD(P)-binding Rossmann-like Domain"/>
    <property type="match status" value="1"/>
</dbReference>
<name>A0A3P3VL47_9GAMM</name>
<evidence type="ECO:0000313" key="2">
    <source>
        <dbReference type="EMBL" id="RRJ83461.1"/>
    </source>
</evidence>
<dbReference type="EMBL" id="QWEZ01000002">
    <property type="protein sequence ID" value="RRJ83461.1"/>
    <property type="molecule type" value="Genomic_DNA"/>
</dbReference>
<evidence type="ECO:0000313" key="3">
    <source>
        <dbReference type="Proteomes" id="UP000280792"/>
    </source>
</evidence>
<comment type="caution">
    <text evidence="2">The sequence shown here is derived from an EMBL/GenBank/DDBJ whole genome shotgun (WGS) entry which is preliminary data.</text>
</comment>
<protein>
    <submittedName>
        <fullName evidence="2">NAD-dependent epimerase/dehydratase family protein</fullName>
    </submittedName>
</protein>
<dbReference type="InterPro" id="IPR036291">
    <property type="entry name" value="NAD(P)-bd_dom_sf"/>
</dbReference>
<sequence>MKPAPRVLITGATGFIGTQLVQWLSDRQPGWHLVATDVRPSPAVAEMADRFERLDVRDQSALCALLQEERIDTLVHLASIVVPPPGMGRDTQYEIDVVGTRCVLEAAVMAGVEQIVATTSGAAYGYHADNPEWLSESDPLRGNDSFAYSAHKRLVEELLAEYRQQQPQLRQLVLRPGTVLGATASNQITNLFEQRCIIGVAGCLSPFVFIWDQDLVQIIARGVEQRRAGIYNVAGDGALTMAQLAARLGKPYLPLPAWFIRGALSVLKPLGLNQYGPEQVKFISYRPVLDNRRLKAEFGYVPQYTSEQAFDAYLAARESRQEVA</sequence>
<evidence type="ECO:0000259" key="1">
    <source>
        <dbReference type="Pfam" id="PF01370"/>
    </source>
</evidence>
<feature type="domain" description="NAD-dependent epimerase/dehydratase" evidence="1">
    <location>
        <begin position="7"/>
        <end position="189"/>
    </location>
</feature>
<organism evidence="2 3">
    <name type="scientific">Aestuariirhabdus litorea</name>
    <dbReference type="NCBI Taxonomy" id="2528527"/>
    <lineage>
        <taxon>Bacteria</taxon>
        <taxon>Pseudomonadati</taxon>
        <taxon>Pseudomonadota</taxon>
        <taxon>Gammaproteobacteria</taxon>
        <taxon>Oceanospirillales</taxon>
        <taxon>Aestuariirhabdaceae</taxon>
        <taxon>Aestuariirhabdus</taxon>
    </lineage>
</organism>
<dbReference type="PANTHER" id="PTHR43245:SF52">
    <property type="entry name" value="NAD-DEPENDENT EPIMERASE_DEHYDRATASE"/>
    <property type="match status" value="1"/>
</dbReference>
<proteinExistence type="predicted"/>
<dbReference type="PANTHER" id="PTHR43245">
    <property type="entry name" value="BIFUNCTIONAL POLYMYXIN RESISTANCE PROTEIN ARNA"/>
    <property type="match status" value="1"/>
</dbReference>
<dbReference type="InterPro" id="IPR050177">
    <property type="entry name" value="Lipid_A_modif_metabolic_enz"/>
</dbReference>
<dbReference type="AlphaFoldDB" id="A0A3P3VL47"/>
<dbReference type="InterPro" id="IPR001509">
    <property type="entry name" value="Epimerase_deHydtase"/>
</dbReference>
<dbReference type="Proteomes" id="UP000280792">
    <property type="component" value="Unassembled WGS sequence"/>
</dbReference>
<gene>
    <name evidence="2" type="ORF">D0544_16750</name>
</gene>